<proteinExistence type="predicted"/>
<organism evidence="1 2">
    <name type="scientific">Compostibacter hankyongensis</name>
    <dbReference type="NCBI Taxonomy" id="1007089"/>
    <lineage>
        <taxon>Bacteria</taxon>
        <taxon>Pseudomonadati</taxon>
        <taxon>Bacteroidota</taxon>
        <taxon>Chitinophagia</taxon>
        <taxon>Chitinophagales</taxon>
        <taxon>Chitinophagaceae</taxon>
        <taxon>Compostibacter</taxon>
    </lineage>
</organism>
<dbReference type="Proteomes" id="UP001501207">
    <property type="component" value="Unassembled WGS sequence"/>
</dbReference>
<reference evidence="2" key="1">
    <citation type="journal article" date="2019" name="Int. J. Syst. Evol. Microbiol.">
        <title>The Global Catalogue of Microorganisms (GCM) 10K type strain sequencing project: providing services to taxonomists for standard genome sequencing and annotation.</title>
        <authorList>
            <consortium name="The Broad Institute Genomics Platform"/>
            <consortium name="The Broad Institute Genome Sequencing Center for Infectious Disease"/>
            <person name="Wu L."/>
            <person name="Ma J."/>
        </authorList>
    </citation>
    <scope>NUCLEOTIDE SEQUENCE [LARGE SCALE GENOMIC DNA]</scope>
    <source>
        <strain evidence="2">JCM 17664</strain>
    </source>
</reference>
<dbReference type="InterPro" id="IPR035093">
    <property type="entry name" value="RelE/ParE_toxin_dom_sf"/>
</dbReference>
<evidence type="ECO:0000313" key="2">
    <source>
        <dbReference type="Proteomes" id="UP001501207"/>
    </source>
</evidence>
<accession>A0ABP8FVU9</accession>
<name>A0ABP8FVU9_9BACT</name>
<protein>
    <submittedName>
        <fullName evidence="1">Type II toxin-antitoxin system RelE/ParE family toxin</fullName>
    </submittedName>
</protein>
<dbReference type="Pfam" id="PF05973">
    <property type="entry name" value="Gp49"/>
    <property type="match status" value="1"/>
</dbReference>
<dbReference type="InterPro" id="IPR009241">
    <property type="entry name" value="HigB-like"/>
</dbReference>
<evidence type="ECO:0000313" key="1">
    <source>
        <dbReference type="EMBL" id="GAA4312044.1"/>
    </source>
</evidence>
<sequence>MYLCCTLTYSAVPKRRTIIFYKDYFQTFFEKQRDKVKDKIIWTLELIEEMERIPEIYLKHIEQTEGLFEIRVQQGSDIFRIFCFFDKGQLIVLTSGFQKKTQKTPKKEIEKALKIKEEYESEGK</sequence>
<dbReference type="Gene3D" id="3.30.2310.20">
    <property type="entry name" value="RelE-like"/>
    <property type="match status" value="1"/>
</dbReference>
<gene>
    <name evidence="1" type="ORF">GCM10023143_21490</name>
</gene>
<dbReference type="EMBL" id="BAABFN010000005">
    <property type="protein sequence ID" value="GAA4312044.1"/>
    <property type="molecule type" value="Genomic_DNA"/>
</dbReference>
<comment type="caution">
    <text evidence="1">The sequence shown here is derived from an EMBL/GenBank/DDBJ whole genome shotgun (WGS) entry which is preliminary data.</text>
</comment>
<keyword evidence="2" id="KW-1185">Reference proteome</keyword>